<evidence type="ECO:0000313" key="1">
    <source>
        <dbReference type="EMBL" id="GHG02239.1"/>
    </source>
</evidence>
<sequence>MNRKFFYFSLVAIAISGCSNTNKKQAIGDFEYAEKQEAKNLTIPQGMKAPKRYDDYAISNDINHQGPVGENVDVRAPSLVLPVAASTRVESTNSEAKIWFDQALDDVELKSFLLTALEEQLAGDGVTLDVIDAENGIYESQWYNVTKESGWLFKDVTSQENYRYRYTFESKPHGRSVALMVSLVDYIKTDEQGKSSDIDLIDKQRAEIAMLNEIVSQVDYKYRKQAKENRLLRANQKLVSIGENADNQPAYIVEMEIDLLWSNMPIFFEDHGFTVSDLNESKKIYYVDFVKPNIGLWDMLWGDEVPVIELDDDKYQFILQSHGEGDEQTSVTILDKDGNPLSSQVLNAIFEVVEPGLSFRGL</sequence>
<reference evidence="1" key="1">
    <citation type="journal article" date="2014" name="Int. J. Syst. Evol. Microbiol.">
        <title>Complete genome sequence of Corynebacterium casei LMG S-19264T (=DSM 44701T), isolated from a smear-ripened cheese.</title>
        <authorList>
            <consortium name="US DOE Joint Genome Institute (JGI-PGF)"/>
            <person name="Walter F."/>
            <person name="Albersmeier A."/>
            <person name="Kalinowski J."/>
            <person name="Ruckert C."/>
        </authorList>
    </citation>
    <scope>NUCLEOTIDE SEQUENCE</scope>
    <source>
        <strain evidence="1">KCTC 42731</strain>
    </source>
</reference>
<dbReference type="PROSITE" id="PS51257">
    <property type="entry name" value="PROKAR_LIPOPROTEIN"/>
    <property type="match status" value="1"/>
</dbReference>
<comment type="caution">
    <text evidence="1">The sequence shown here is derived from an EMBL/GenBank/DDBJ whole genome shotgun (WGS) entry which is preliminary data.</text>
</comment>
<gene>
    <name evidence="1" type="ORF">GCM10017161_33890</name>
</gene>
<dbReference type="RefSeq" id="WP_189773048.1">
    <property type="nucleotide sequence ID" value="NZ_BNCK01000008.1"/>
</dbReference>
<keyword evidence="2" id="KW-1185">Reference proteome</keyword>
<evidence type="ECO:0000313" key="2">
    <source>
        <dbReference type="Proteomes" id="UP000623842"/>
    </source>
</evidence>
<dbReference type="Proteomes" id="UP000623842">
    <property type="component" value="Unassembled WGS sequence"/>
</dbReference>
<dbReference type="Gene3D" id="3.30.310.170">
    <property type="entry name" value="Outer membrane protein assembly factor BamC"/>
    <property type="match status" value="1"/>
</dbReference>
<dbReference type="InterPro" id="IPR010653">
    <property type="entry name" value="NlpB/DapX"/>
</dbReference>
<dbReference type="InterPro" id="IPR042268">
    <property type="entry name" value="BamC_C"/>
</dbReference>
<dbReference type="Pfam" id="PF06804">
    <property type="entry name" value="Lipoprotein_18"/>
    <property type="match status" value="1"/>
</dbReference>
<proteinExistence type="predicted"/>
<dbReference type="AlphaFoldDB" id="A0A919ENN7"/>
<protein>
    <recommendedName>
        <fullName evidence="3">Outer membrane protein assembly factor BamC</fullName>
    </recommendedName>
</protein>
<organism evidence="1 2">
    <name type="scientific">Thalassotalea marina</name>
    <dbReference type="NCBI Taxonomy" id="1673741"/>
    <lineage>
        <taxon>Bacteria</taxon>
        <taxon>Pseudomonadati</taxon>
        <taxon>Pseudomonadota</taxon>
        <taxon>Gammaproteobacteria</taxon>
        <taxon>Alteromonadales</taxon>
        <taxon>Colwelliaceae</taxon>
        <taxon>Thalassotalea</taxon>
    </lineage>
</organism>
<evidence type="ECO:0008006" key="3">
    <source>
        <dbReference type="Google" id="ProtNLM"/>
    </source>
</evidence>
<reference evidence="1" key="2">
    <citation type="submission" date="2020-09" db="EMBL/GenBank/DDBJ databases">
        <authorList>
            <person name="Sun Q."/>
            <person name="Kim S."/>
        </authorList>
    </citation>
    <scope>NUCLEOTIDE SEQUENCE</scope>
    <source>
        <strain evidence="1">KCTC 42731</strain>
    </source>
</reference>
<dbReference type="EMBL" id="BNCK01000008">
    <property type="protein sequence ID" value="GHG02239.1"/>
    <property type="molecule type" value="Genomic_DNA"/>
</dbReference>
<dbReference type="Gene3D" id="3.30.530.50">
    <property type="match status" value="1"/>
</dbReference>
<name>A0A919ENN7_9GAMM</name>
<accession>A0A919ENN7</accession>